<dbReference type="NCBIfam" id="TIGR00450">
    <property type="entry name" value="mnmE_trmE_thdF"/>
    <property type="match status" value="1"/>
</dbReference>
<dbReference type="InterPro" id="IPR018948">
    <property type="entry name" value="GTP-bd_TrmE_N"/>
</dbReference>
<evidence type="ECO:0000256" key="1">
    <source>
        <dbReference type="ARBA" id="ARBA00011043"/>
    </source>
</evidence>
<feature type="binding site" evidence="8">
    <location>
        <position position="79"/>
    </location>
    <ligand>
        <name>(6S)-5-formyl-5,6,7,8-tetrahydrofolate</name>
        <dbReference type="ChEBI" id="CHEBI:57457"/>
    </ligand>
</feature>
<evidence type="ECO:0000259" key="10">
    <source>
        <dbReference type="PROSITE" id="PS51709"/>
    </source>
</evidence>
<feature type="binding site" evidence="8">
    <location>
        <begin position="269"/>
        <end position="272"/>
    </location>
    <ligand>
        <name>GTP</name>
        <dbReference type="ChEBI" id="CHEBI:37565"/>
    </ligand>
</feature>
<dbReference type="GO" id="GO:0005525">
    <property type="term" value="F:GTP binding"/>
    <property type="evidence" value="ECO:0007669"/>
    <property type="project" value="UniProtKB-UniRule"/>
</dbReference>
<feature type="binding site" evidence="8">
    <location>
        <position position="229"/>
    </location>
    <ligand>
        <name>Mg(2+)</name>
        <dbReference type="ChEBI" id="CHEBI:18420"/>
    </ligand>
</feature>
<dbReference type="SUPFAM" id="SSF116878">
    <property type="entry name" value="TrmE connector domain"/>
    <property type="match status" value="1"/>
</dbReference>
<evidence type="ECO:0000313" key="12">
    <source>
        <dbReference type="Proteomes" id="UP000095463"/>
    </source>
</evidence>
<dbReference type="Pfam" id="PF10396">
    <property type="entry name" value="TrmE_N"/>
    <property type="match status" value="1"/>
</dbReference>
<evidence type="ECO:0000313" key="11">
    <source>
        <dbReference type="EMBL" id="OEO31646.1"/>
    </source>
</evidence>
<comment type="similarity">
    <text evidence="1 8 9">Belongs to the TRAFAC class TrmE-Era-EngA-EngB-Septin-like GTPase superfamily. TrmE GTPase family.</text>
</comment>
<evidence type="ECO:0000256" key="6">
    <source>
        <dbReference type="ARBA" id="ARBA00022958"/>
    </source>
</evidence>
<accession>A0A1E5XSR8</accession>
<dbReference type="PROSITE" id="PS51709">
    <property type="entry name" value="G_TRME"/>
    <property type="match status" value="1"/>
</dbReference>
<dbReference type="NCBIfam" id="NF003661">
    <property type="entry name" value="PRK05291.1-3"/>
    <property type="match status" value="1"/>
</dbReference>
<evidence type="ECO:0000256" key="7">
    <source>
        <dbReference type="ARBA" id="ARBA00023134"/>
    </source>
</evidence>
<dbReference type="InterPro" id="IPR027368">
    <property type="entry name" value="MnmE_dom2"/>
</dbReference>
<dbReference type="Gene3D" id="1.20.120.430">
    <property type="entry name" value="tRNA modification GTPase MnmE domain 2"/>
    <property type="match status" value="1"/>
</dbReference>
<dbReference type="InterPro" id="IPR005225">
    <property type="entry name" value="Small_GTP-bd"/>
</dbReference>
<dbReference type="OrthoDB" id="9805918at2"/>
<feature type="binding site" evidence="8">
    <location>
        <position position="119"/>
    </location>
    <ligand>
        <name>(6S)-5-formyl-5,6,7,8-tetrahydrofolate</name>
        <dbReference type="ChEBI" id="CHEBI:57457"/>
    </ligand>
</feature>
<comment type="subcellular location">
    <subcellularLocation>
        <location evidence="8">Cytoplasm</location>
    </subcellularLocation>
</comment>
<organism evidence="11 12">
    <name type="scientific">Devosia insulae DS-56</name>
    <dbReference type="NCBI Taxonomy" id="1116389"/>
    <lineage>
        <taxon>Bacteria</taxon>
        <taxon>Pseudomonadati</taxon>
        <taxon>Pseudomonadota</taxon>
        <taxon>Alphaproteobacteria</taxon>
        <taxon>Hyphomicrobiales</taxon>
        <taxon>Devosiaceae</taxon>
        <taxon>Devosia</taxon>
    </lineage>
</organism>
<dbReference type="InterPro" id="IPR027266">
    <property type="entry name" value="TrmE/GcvT-like"/>
</dbReference>
<dbReference type="GO" id="GO:0003924">
    <property type="term" value="F:GTPase activity"/>
    <property type="evidence" value="ECO:0007669"/>
    <property type="project" value="UniProtKB-UniRule"/>
</dbReference>
<evidence type="ECO:0000256" key="2">
    <source>
        <dbReference type="ARBA" id="ARBA00022694"/>
    </source>
</evidence>
<sequence>MRDDDTIVALSSGAVPSGVAVIRLSGPMSGRVLSDMLGALPVPRQLKLADIAIGGETLDRGLVAWMPGPQSFTGEDCAELQVHGSPAVVRALLRKLSSQPGIRLAEAGEFTRRAFENGKLDLVEAQGLGDLIEAETENQRALAQARLEGGLTRQVEGWREQLLDLRAEIEAQIDFSDEGDVGALPQSFGSEVATLRDAIGDVLATRGQGRILRSGFRVVLAGPPNAGKSSLLNALSRSDAAIVSDEPGTTRDLKEVPLDIKGQLIILVDSAGIRDTTSKAEAIGVERARQAMLSADQVLWLRAPDVDGEGVEPPELAGESGRQPPVATIGTKSDLGSVPGADLAVSVSTGAGIAALLDRLYEASGAGAVQASELLVSHERDREALLAAVISLHQVAGHLESSELAAEDLRQASFALERLLGRMDAESVLDRLFSAFCIGK</sequence>
<dbReference type="InterPro" id="IPR031168">
    <property type="entry name" value="G_TrmE"/>
</dbReference>
<dbReference type="EMBL" id="LAJE02000151">
    <property type="protein sequence ID" value="OEO31646.1"/>
    <property type="molecule type" value="Genomic_DNA"/>
</dbReference>
<dbReference type="InterPro" id="IPR006073">
    <property type="entry name" value="GTP-bd"/>
</dbReference>
<dbReference type="Pfam" id="PF01926">
    <property type="entry name" value="MMR_HSR1"/>
    <property type="match status" value="1"/>
</dbReference>
<evidence type="ECO:0000256" key="3">
    <source>
        <dbReference type="ARBA" id="ARBA00022741"/>
    </source>
</evidence>
<keyword evidence="7 8" id="KW-0342">GTP-binding</keyword>
<evidence type="ECO:0000256" key="8">
    <source>
        <dbReference type="HAMAP-Rule" id="MF_00379"/>
    </source>
</evidence>
<dbReference type="Proteomes" id="UP000095463">
    <property type="component" value="Unassembled WGS sequence"/>
</dbReference>
<dbReference type="RefSeq" id="WP_069909188.1">
    <property type="nucleotide sequence ID" value="NZ_LAJE02000151.1"/>
</dbReference>
<protein>
    <recommendedName>
        <fullName evidence="8">tRNA modification GTPase MnmE</fullName>
        <ecNumber evidence="8">3.6.-.-</ecNumber>
    </recommendedName>
</protein>
<dbReference type="GO" id="GO:0030488">
    <property type="term" value="P:tRNA methylation"/>
    <property type="evidence" value="ECO:0007669"/>
    <property type="project" value="TreeGrafter"/>
</dbReference>
<evidence type="ECO:0000256" key="9">
    <source>
        <dbReference type="RuleBase" id="RU003313"/>
    </source>
</evidence>
<dbReference type="InterPro" id="IPR004520">
    <property type="entry name" value="GTPase_MnmE"/>
</dbReference>
<feature type="binding site" evidence="8">
    <location>
        <position position="23"/>
    </location>
    <ligand>
        <name>(6S)-5-formyl-5,6,7,8-tetrahydrofolate</name>
        <dbReference type="ChEBI" id="CHEBI:57457"/>
    </ligand>
</feature>
<dbReference type="CDD" id="cd04164">
    <property type="entry name" value="trmE"/>
    <property type="match status" value="1"/>
</dbReference>
<comment type="cofactor">
    <cofactor evidence="8">
        <name>K(+)</name>
        <dbReference type="ChEBI" id="CHEBI:29103"/>
    </cofactor>
    <text evidence="8">Binds 1 potassium ion per subunit.</text>
</comment>
<keyword evidence="8" id="KW-0963">Cytoplasm</keyword>
<keyword evidence="4 8" id="KW-0378">Hydrolase</keyword>
<feature type="binding site" evidence="8">
    <location>
        <position position="250"/>
    </location>
    <ligand>
        <name>Mg(2+)</name>
        <dbReference type="ChEBI" id="CHEBI:18420"/>
    </ligand>
</feature>
<keyword evidence="2 8" id="KW-0819">tRNA processing</keyword>
<comment type="caution">
    <text evidence="8">Lacks conserved residue(s) required for the propagation of feature annotation.</text>
</comment>
<keyword evidence="8" id="KW-0479">Metal-binding</keyword>
<feature type="domain" description="TrmE-type G" evidence="10">
    <location>
        <begin position="215"/>
        <end position="365"/>
    </location>
</feature>
<keyword evidence="3 8" id="KW-0547">Nucleotide-binding</keyword>
<dbReference type="PANTHER" id="PTHR42714">
    <property type="entry name" value="TRNA MODIFICATION GTPASE GTPBP3"/>
    <property type="match status" value="1"/>
</dbReference>
<evidence type="ECO:0000256" key="5">
    <source>
        <dbReference type="ARBA" id="ARBA00022842"/>
    </source>
</evidence>
<dbReference type="PRINTS" id="PR00326">
    <property type="entry name" value="GTP1OBG"/>
</dbReference>
<dbReference type="GO" id="GO:0005737">
    <property type="term" value="C:cytoplasm"/>
    <property type="evidence" value="ECO:0007669"/>
    <property type="project" value="UniProtKB-SubCell"/>
</dbReference>
<dbReference type="PANTHER" id="PTHR42714:SF2">
    <property type="entry name" value="TRNA MODIFICATION GTPASE GTPBP3, MITOCHONDRIAL"/>
    <property type="match status" value="1"/>
</dbReference>
<comment type="function">
    <text evidence="8">Exhibits a very high intrinsic GTPase hydrolysis rate. Involved in the addition of a carboxymethylaminomethyl (cmnm) group at the wobble position (U34) of certain tRNAs, forming tRNA-cmnm(5)s(2)U34.</text>
</comment>
<feature type="binding site" evidence="8">
    <location>
        <position position="440"/>
    </location>
    <ligand>
        <name>(6S)-5-formyl-5,6,7,8-tetrahydrofolate</name>
        <dbReference type="ChEBI" id="CHEBI:57457"/>
    </ligand>
</feature>
<dbReference type="Gene3D" id="3.40.50.300">
    <property type="entry name" value="P-loop containing nucleotide triphosphate hydrolases"/>
    <property type="match status" value="1"/>
</dbReference>
<gene>
    <name evidence="8" type="primary">mnmE</name>
    <name evidence="8" type="synonym">trmE</name>
    <name evidence="11" type="ORF">VW23_015270</name>
</gene>
<name>A0A1E5XSR8_9HYPH</name>
<dbReference type="HAMAP" id="MF_00379">
    <property type="entry name" value="GTPase_MnmE"/>
    <property type="match status" value="1"/>
</dbReference>
<dbReference type="Gene3D" id="3.30.1360.120">
    <property type="entry name" value="Probable tRNA modification gtpase trme, domain 1"/>
    <property type="match status" value="1"/>
</dbReference>
<dbReference type="FunFam" id="3.30.1360.120:FF:000007">
    <property type="entry name" value="tRNA modification GTPase GTPBP3, mitochondrial"/>
    <property type="match status" value="1"/>
</dbReference>
<dbReference type="GO" id="GO:0002098">
    <property type="term" value="P:tRNA wobble uridine modification"/>
    <property type="evidence" value="ECO:0007669"/>
    <property type="project" value="TreeGrafter"/>
</dbReference>
<dbReference type="SUPFAM" id="SSF52540">
    <property type="entry name" value="P-loop containing nucleoside triphosphate hydrolases"/>
    <property type="match status" value="1"/>
</dbReference>
<keyword evidence="12" id="KW-1185">Reference proteome</keyword>
<comment type="subunit">
    <text evidence="8">Homodimer. Heterotetramer of two MnmE and two MnmG subunits.</text>
</comment>
<dbReference type="NCBIfam" id="TIGR00231">
    <property type="entry name" value="small_GTP"/>
    <property type="match status" value="1"/>
</dbReference>
<dbReference type="InterPro" id="IPR027417">
    <property type="entry name" value="P-loop_NTPase"/>
</dbReference>
<dbReference type="EC" id="3.6.-.-" evidence="8"/>
<feature type="binding site" evidence="8">
    <location>
        <begin position="225"/>
        <end position="230"/>
    </location>
    <ligand>
        <name>GTP</name>
        <dbReference type="ChEBI" id="CHEBI:37565"/>
    </ligand>
</feature>
<feature type="binding site" evidence="8">
    <location>
        <begin position="244"/>
        <end position="250"/>
    </location>
    <ligand>
        <name>GTP</name>
        <dbReference type="ChEBI" id="CHEBI:37565"/>
    </ligand>
</feature>
<keyword evidence="5 8" id="KW-0460">Magnesium</keyword>
<keyword evidence="6 8" id="KW-0630">Potassium</keyword>
<dbReference type="InterPro" id="IPR025867">
    <property type="entry name" value="MnmE_helical"/>
</dbReference>
<evidence type="ECO:0000256" key="4">
    <source>
        <dbReference type="ARBA" id="ARBA00022801"/>
    </source>
</evidence>
<dbReference type="Pfam" id="PF12631">
    <property type="entry name" value="MnmE_helical"/>
    <property type="match status" value="1"/>
</dbReference>
<comment type="caution">
    <text evidence="11">The sequence shown here is derived from an EMBL/GenBank/DDBJ whole genome shotgun (WGS) entry which is preliminary data.</text>
</comment>
<dbReference type="AlphaFoldDB" id="A0A1E5XSR8"/>
<dbReference type="CDD" id="cd14858">
    <property type="entry name" value="TrmE_N"/>
    <property type="match status" value="1"/>
</dbReference>
<reference evidence="11 12" key="1">
    <citation type="journal article" date="2015" name="Genome Announc.">
        <title>Genome Assemblies of Three Soil-Associated Devosia species: D. insulae, D. limi, and D. soli.</title>
        <authorList>
            <person name="Hassan Y.I."/>
            <person name="Lepp D."/>
            <person name="Zhou T."/>
        </authorList>
    </citation>
    <scope>NUCLEOTIDE SEQUENCE [LARGE SCALE GENOMIC DNA]</scope>
    <source>
        <strain evidence="11 12">DS-56</strain>
    </source>
</reference>
<dbReference type="GO" id="GO:0046872">
    <property type="term" value="F:metal ion binding"/>
    <property type="evidence" value="ECO:0007669"/>
    <property type="project" value="UniProtKB-KW"/>
</dbReference>
<proteinExistence type="inferred from homology"/>